<gene>
    <name evidence="1" type="ORF">Rhopal_001216-T1</name>
</gene>
<evidence type="ECO:0008006" key="3">
    <source>
        <dbReference type="Google" id="ProtNLM"/>
    </source>
</evidence>
<reference evidence="1 2" key="1">
    <citation type="submission" date="2021-12" db="EMBL/GenBank/DDBJ databases">
        <title>High titer production of polyol ester of fatty acids by Rhodotorula paludigena BS15 towards product separation-free biomass refinery.</title>
        <authorList>
            <person name="Mano J."/>
            <person name="Ono H."/>
            <person name="Tanaka T."/>
            <person name="Naito K."/>
            <person name="Sushida H."/>
            <person name="Ike M."/>
            <person name="Tokuyasu K."/>
            <person name="Kitaoka M."/>
        </authorList>
    </citation>
    <scope>NUCLEOTIDE SEQUENCE [LARGE SCALE GENOMIC DNA]</scope>
    <source>
        <strain evidence="1 2">BS15</strain>
    </source>
</reference>
<dbReference type="Proteomes" id="UP001342314">
    <property type="component" value="Unassembled WGS sequence"/>
</dbReference>
<evidence type="ECO:0000313" key="2">
    <source>
        <dbReference type="Proteomes" id="UP001342314"/>
    </source>
</evidence>
<protein>
    <recommendedName>
        <fullName evidence="3">F-box domain-containing protein</fullName>
    </recommendedName>
</protein>
<accession>A0AAV5G6Q7</accession>
<comment type="caution">
    <text evidence="1">The sequence shown here is derived from an EMBL/GenBank/DDBJ whole genome shotgun (WGS) entry which is preliminary data.</text>
</comment>
<evidence type="ECO:0000313" key="1">
    <source>
        <dbReference type="EMBL" id="GJN88251.1"/>
    </source>
</evidence>
<keyword evidence="2" id="KW-1185">Reference proteome</keyword>
<proteinExistence type="predicted"/>
<dbReference type="EMBL" id="BQKY01000002">
    <property type="protein sequence ID" value="GJN88251.1"/>
    <property type="molecule type" value="Genomic_DNA"/>
</dbReference>
<organism evidence="1 2">
    <name type="scientific">Rhodotorula paludigena</name>
    <dbReference type="NCBI Taxonomy" id="86838"/>
    <lineage>
        <taxon>Eukaryota</taxon>
        <taxon>Fungi</taxon>
        <taxon>Dikarya</taxon>
        <taxon>Basidiomycota</taxon>
        <taxon>Pucciniomycotina</taxon>
        <taxon>Microbotryomycetes</taxon>
        <taxon>Sporidiobolales</taxon>
        <taxon>Sporidiobolaceae</taxon>
        <taxon>Rhodotorula</taxon>
    </lineage>
</organism>
<sequence length="369" mass="41093">MQIMSPALPRELLDDILSDADLNDADYVQLCLASRDLLSLARKRLYHTLDVVIEDTPYGPQPDRVLVAPASEAQVLHVVANAHLADLSCPHIDAVSSTYGWSARYTPVLHLHRPRLRQLHGVAVDADVWGMLVHQHWLERLTCSSDAKDIASSGCAPPPECEPPFHLKYLRLYSMLFKIKSAAINALFATSFDSLLTLDMPFDPRLIRDFSVFPSLRSLVLHFQLMNSRDDHPRMSPQEALQHLCAALSTLMQNETLRSLETKSTRVDFPELDDVLSSPAFGRALPASLKKLGIVFPLQLRHVQTLELCVPQLRLSALGHNLGLASRGIPATRVRSASSPGGTLKDDSHPAVSKWCRARGIAEYRIKHY</sequence>
<name>A0AAV5G6Q7_9BASI</name>
<dbReference type="AlphaFoldDB" id="A0AAV5G6Q7"/>